<dbReference type="EMBL" id="FR695864">
    <property type="protein sequence ID" value="CBX26981.1"/>
    <property type="molecule type" value="Genomic_DNA"/>
</dbReference>
<sequence>MQNSGKSGRRKLMQREVMFAGFGGQGILFSAKILAEAAMEEGYEVVWIPSYGPEMRGGTAYCMVVISDKPIASPIVGNPLHLVAMNRPSLEKFAPVVKPGGVIMINSSLIQIDSGRKDVDEIKVAVSDIAKDIGSMKAANIVALGAFVARSKIVDFEILKKCVKAEFSSKEKLIPLNMQALESGRLAALNQ</sequence>
<dbReference type="PANTHER" id="PTHR42730">
    <property type="entry name" value="2-OXOGLUTARATE SYNTHASE SUBUNIT KORC"/>
    <property type="match status" value="1"/>
</dbReference>
<dbReference type="PANTHER" id="PTHR42730:SF1">
    <property type="entry name" value="2-OXOGLUTARATE SYNTHASE SUBUNIT KORC"/>
    <property type="match status" value="1"/>
</dbReference>
<dbReference type="SUPFAM" id="SSF53323">
    <property type="entry name" value="Pyruvate-ferredoxin oxidoreductase, PFOR, domain III"/>
    <property type="match status" value="1"/>
</dbReference>
<protein>
    <recommendedName>
        <fullName evidence="2">Pyruvate/ketoisovalerate oxidoreductase catalytic domain-containing protein</fullName>
    </recommendedName>
</protein>
<proteinExistence type="predicted"/>
<evidence type="ECO:0000256" key="1">
    <source>
        <dbReference type="ARBA" id="ARBA00023002"/>
    </source>
</evidence>
<dbReference type="NCBIfam" id="TIGR02175">
    <property type="entry name" value="PorC_KorC"/>
    <property type="match status" value="1"/>
</dbReference>
<name>E1Y8T7_9BACT</name>
<dbReference type="InterPro" id="IPR052554">
    <property type="entry name" value="2-oxoglutarate_synth_KorC"/>
</dbReference>
<dbReference type="Pfam" id="PF01558">
    <property type="entry name" value="POR"/>
    <property type="match status" value="1"/>
</dbReference>
<dbReference type="AlphaFoldDB" id="E1Y8T7"/>
<dbReference type="InterPro" id="IPR011894">
    <property type="entry name" value="PorC_KorC"/>
</dbReference>
<dbReference type="GO" id="GO:0016625">
    <property type="term" value="F:oxidoreductase activity, acting on the aldehyde or oxo group of donors, iron-sulfur protein as acceptor"/>
    <property type="evidence" value="ECO:0007669"/>
    <property type="project" value="InterPro"/>
</dbReference>
<dbReference type="Gene3D" id="3.40.920.10">
    <property type="entry name" value="Pyruvate-ferredoxin oxidoreductase, PFOR, domain III"/>
    <property type="match status" value="1"/>
</dbReference>
<gene>
    <name evidence="3" type="ORF">N47_A10100</name>
</gene>
<dbReference type="InterPro" id="IPR019752">
    <property type="entry name" value="Pyrv/ketoisovalerate_OxRed_cat"/>
</dbReference>
<dbReference type="InterPro" id="IPR002869">
    <property type="entry name" value="Pyrv_flavodox_OxRed_cen"/>
</dbReference>
<evidence type="ECO:0000259" key="2">
    <source>
        <dbReference type="Pfam" id="PF01558"/>
    </source>
</evidence>
<feature type="domain" description="Pyruvate/ketoisovalerate oxidoreductase catalytic" evidence="2">
    <location>
        <begin position="23"/>
        <end position="185"/>
    </location>
</feature>
<keyword evidence="1" id="KW-0560">Oxidoreductase</keyword>
<accession>E1Y8T7</accession>
<organism evidence="3">
    <name type="scientific">uncultured Desulfobacterium sp</name>
    <dbReference type="NCBI Taxonomy" id="201089"/>
    <lineage>
        <taxon>Bacteria</taxon>
        <taxon>Pseudomonadati</taxon>
        <taxon>Thermodesulfobacteriota</taxon>
        <taxon>Desulfobacteria</taxon>
        <taxon>Desulfobacterales</taxon>
        <taxon>Desulfobacteriaceae</taxon>
        <taxon>Desulfobacterium</taxon>
        <taxon>environmental samples</taxon>
    </lineage>
</organism>
<reference evidence="3" key="1">
    <citation type="journal article" date="2011" name="Environ. Microbiol.">
        <title>Genomic insights into the metabolic potential of the polycyclic aromatic hydrocarbon degrading sulfate-reducing Deltaproteobacterium N47.</title>
        <authorList>
            <person name="Bergmann F."/>
            <person name="Selesi D."/>
            <person name="Weinmaier T."/>
            <person name="Tischler P."/>
            <person name="Rattei T."/>
            <person name="Meckenstock R.U."/>
        </authorList>
    </citation>
    <scope>NUCLEOTIDE SEQUENCE</scope>
</reference>
<evidence type="ECO:0000313" key="3">
    <source>
        <dbReference type="EMBL" id="CBX26981.1"/>
    </source>
</evidence>